<gene>
    <name evidence="1" type="ORF">SAMN05660462_02381</name>
</gene>
<evidence type="ECO:0000313" key="1">
    <source>
        <dbReference type="EMBL" id="SDZ25419.1"/>
    </source>
</evidence>
<name>A0A1H3RKJ1_9FIRM</name>
<sequence length="172" mass="20165">MKSSKEYLFVDGYNIINNWSNLRKLSKESLETARNELIDILAEYQSFTGIKVILVFDAHLVKGSMEKNESIKGIHIVYTKEKETADHYIERTLDLIGRTKKVRVATSDWIEQQVVMGRGGTRISARELKLEVDYYKEIIRKKNERINEINDILMGRLDKKTIEMLEKLRKNK</sequence>
<dbReference type="PANTHER" id="PTHR34547">
    <property type="entry name" value="YACP-LIKE NYN DOMAIN PROTEIN"/>
    <property type="match status" value="1"/>
</dbReference>
<protein>
    <recommendedName>
        <fullName evidence="3">YacP-like NYN domain-containing protein</fullName>
    </recommendedName>
</protein>
<keyword evidence="2" id="KW-1185">Reference proteome</keyword>
<dbReference type="Pfam" id="PF05991">
    <property type="entry name" value="NYN_YacP"/>
    <property type="match status" value="1"/>
</dbReference>
<dbReference type="EMBL" id="FNQE01000028">
    <property type="protein sequence ID" value="SDZ25419.1"/>
    <property type="molecule type" value="Genomic_DNA"/>
</dbReference>
<dbReference type="Proteomes" id="UP000198625">
    <property type="component" value="Unassembled WGS sequence"/>
</dbReference>
<reference evidence="2" key="1">
    <citation type="submission" date="2016-10" db="EMBL/GenBank/DDBJ databases">
        <authorList>
            <person name="Varghese N."/>
            <person name="Submissions S."/>
        </authorList>
    </citation>
    <scope>NUCLEOTIDE SEQUENCE [LARGE SCALE GENOMIC DNA]</scope>
    <source>
        <strain evidence="2">DSM 21650</strain>
    </source>
</reference>
<accession>A0A1H3RKJ1</accession>
<dbReference type="STRING" id="415015.SAMN05660462_02381"/>
<evidence type="ECO:0008006" key="3">
    <source>
        <dbReference type="Google" id="ProtNLM"/>
    </source>
</evidence>
<organism evidence="1 2">
    <name type="scientific">Proteiniborus ethanoligenes</name>
    <dbReference type="NCBI Taxonomy" id="415015"/>
    <lineage>
        <taxon>Bacteria</taxon>
        <taxon>Bacillati</taxon>
        <taxon>Bacillota</taxon>
        <taxon>Clostridia</taxon>
        <taxon>Eubacteriales</taxon>
        <taxon>Proteiniborus</taxon>
    </lineage>
</organism>
<dbReference type="AlphaFoldDB" id="A0A1H3RKJ1"/>
<dbReference type="CDD" id="cd10912">
    <property type="entry name" value="PIN_YacP-like"/>
    <property type="match status" value="1"/>
</dbReference>
<dbReference type="PANTHER" id="PTHR34547:SF1">
    <property type="entry name" value="YACP-LIKE NYN DOMAIN PROTEIN"/>
    <property type="match status" value="1"/>
</dbReference>
<dbReference type="OrthoDB" id="9792160at2"/>
<dbReference type="InterPro" id="IPR010298">
    <property type="entry name" value="YacP-like"/>
</dbReference>
<evidence type="ECO:0000313" key="2">
    <source>
        <dbReference type="Proteomes" id="UP000198625"/>
    </source>
</evidence>
<dbReference type="RefSeq" id="WP_091731567.1">
    <property type="nucleotide sequence ID" value="NZ_FNQE01000028.1"/>
</dbReference>
<proteinExistence type="predicted"/>